<dbReference type="EMBL" id="QGSZ01000153">
    <property type="protein sequence ID" value="RQX05594.1"/>
    <property type="molecule type" value="Genomic_DNA"/>
</dbReference>
<name>A0A3N9WXL6_9ACTN</name>
<protein>
    <recommendedName>
        <fullName evidence="4">ATP-binding protein</fullName>
    </recommendedName>
</protein>
<dbReference type="RefSeq" id="WP_244235877.1">
    <property type="nucleotide sequence ID" value="NZ_QGSZ01000153.1"/>
</dbReference>
<reference evidence="2 3" key="1">
    <citation type="submission" date="2018-05" db="EMBL/GenBank/DDBJ databases">
        <title>Micromonospora from Atacama Desert.</title>
        <authorList>
            <person name="Carro L."/>
            <person name="Goodfellow M."/>
            <person name="Klenk H.-P."/>
        </authorList>
    </citation>
    <scope>NUCLEOTIDE SEQUENCE [LARGE SCALE GENOMIC DNA]</scope>
    <source>
        <strain evidence="2 3">LB39</strain>
    </source>
</reference>
<evidence type="ECO:0000256" key="1">
    <source>
        <dbReference type="ARBA" id="ARBA00006082"/>
    </source>
</evidence>
<dbReference type="PANTHER" id="PTHR10073:SF12">
    <property type="entry name" value="DNA MISMATCH REPAIR PROTEIN MLH1"/>
    <property type="match status" value="1"/>
</dbReference>
<dbReference type="GO" id="GO:0032300">
    <property type="term" value="C:mismatch repair complex"/>
    <property type="evidence" value="ECO:0007669"/>
    <property type="project" value="InterPro"/>
</dbReference>
<keyword evidence="3" id="KW-1185">Reference proteome</keyword>
<dbReference type="GO" id="GO:0140664">
    <property type="term" value="F:ATP-dependent DNA damage sensor activity"/>
    <property type="evidence" value="ECO:0007669"/>
    <property type="project" value="InterPro"/>
</dbReference>
<dbReference type="Gene3D" id="3.30.565.10">
    <property type="entry name" value="Histidine kinase-like ATPase, C-terminal domain"/>
    <property type="match status" value="1"/>
</dbReference>
<gene>
    <name evidence="2" type="ORF">DLJ59_07005</name>
</gene>
<dbReference type="GO" id="GO:0006298">
    <property type="term" value="P:mismatch repair"/>
    <property type="evidence" value="ECO:0007669"/>
    <property type="project" value="InterPro"/>
</dbReference>
<dbReference type="InterPro" id="IPR038973">
    <property type="entry name" value="MutL/Mlh/Pms-like"/>
</dbReference>
<organism evidence="2 3">
    <name type="scientific">Micromonospora inaquosa</name>
    <dbReference type="NCBI Taxonomy" id="2203716"/>
    <lineage>
        <taxon>Bacteria</taxon>
        <taxon>Bacillati</taxon>
        <taxon>Actinomycetota</taxon>
        <taxon>Actinomycetes</taxon>
        <taxon>Micromonosporales</taxon>
        <taxon>Micromonosporaceae</taxon>
        <taxon>Micromonospora</taxon>
    </lineage>
</organism>
<proteinExistence type="inferred from homology"/>
<evidence type="ECO:0000313" key="2">
    <source>
        <dbReference type="EMBL" id="RQX05594.1"/>
    </source>
</evidence>
<dbReference type="AlphaFoldDB" id="A0A3N9WXL6"/>
<dbReference type="GO" id="GO:0016887">
    <property type="term" value="F:ATP hydrolysis activity"/>
    <property type="evidence" value="ECO:0007669"/>
    <property type="project" value="InterPro"/>
</dbReference>
<accession>A0A3N9WXL6</accession>
<dbReference type="PANTHER" id="PTHR10073">
    <property type="entry name" value="DNA MISMATCH REPAIR PROTEIN MLH, PMS, MUTL"/>
    <property type="match status" value="1"/>
</dbReference>
<evidence type="ECO:0008006" key="4">
    <source>
        <dbReference type="Google" id="ProtNLM"/>
    </source>
</evidence>
<dbReference type="SUPFAM" id="SSF55874">
    <property type="entry name" value="ATPase domain of HSP90 chaperone/DNA topoisomerase II/histidine kinase"/>
    <property type="match status" value="1"/>
</dbReference>
<dbReference type="Proteomes" id="UP000282312">
    <property type="component" value="Unassembled WGS sequence"/>
</dbReference>
<dbReference type="Pfam" id="PF13589">
    <property type="entry name" value="HATPase_c_3"/>
    <property type="match status" value="1"/>
</dbReference>
<sequence length="423" mass="47316">MRRVHLEAAEDHVERLARENDPVGAVKELVWNALDADATRVEVLLDVSDLGGVEKITVIDNGSGITPEGCDSAFERIGGSWKKMTRRTPQLNRFLHGSAGQGRLRGYALGDHIRWATVADGIDGRRRVMIRASAAARNDFEISTPQPTDDPTGTTFEAWGRQSKRLDQLKTHKAVAQLTTELATYLAVYQGVEVIYDGQRIDPEKSIQRRDEYELSFTVNGEPAQAARLRVVEWSMKTDRELHLCDADGITIDITDVGIRAPGFTFTAYVLWEAMPEHQGDFLLGEGRLDSHVGALITAVRDKLREHFKLRAVQQRREVVQQWKEDGVYPYAGDAATETTRWSARPSTSWRPPFIARFRARYARNAPPWLCCARPCATSPTTCTTCSTRCSSSPPTTRTTSRPCWIAPAWPRSSRHLPACQTA</sequence>
<comment type="similarity">
    <text evidence="1">Belongs to the DNA mismatch repair MutL/HexB family.</text>
</comment>
<dbReference type="InterPro" id="IPR036890">
    <property type="entry name" value="HATPase_C_sf"/>
</dbReference>
<evidence type="ECO:0000313" key="3">
    <source>
        <dbReference type="Proteomes" id="UP000282312"/>
    </source>
</evidence>
<comment type="caution">
    <text evidence="2">The sequence shown here is derived from an EMBL/GenBank/DDBJ whole genome shotgun (WGS) entry which is preliminary data.</text>
</comment>